<dbReference type="AlphaFoldDB" id="A0A4Y2CCU3"/>
<dbReference type="InterPro" id="IPR004875">
    <property type="entry name" value="DDE_SF_endonuclease_dom"/>
</dbReference>
<evidence type="ECO:0000313" key="4">
    <source>
        <dbReference type="EMBL" id="GBM01686.1"/>
    </source>
</evidence>
<organism evidence="4 5">
    <name type="scientific">Araneus ventricosus</name>
    <name type="common">Orbweaver spider</name>
    <name type="synonym">Epeira ventricosa</name>
    <dbReference type="NCBI Taxonomy" id="182803"/>
    <lineage>
        <taxon>Eukaryota</taxon>
        <taxon>Metazoa</taxon>
        <taxon>Ecdysozoa</taxon>
        <taxon>Arthropoda</taxon>
        <taxon>Chelicerata</taxon>
        <taxon>Arachnida</taxon>
        <taxon>Araneae</taxon>
        <taxon>Araneomorphae</taxon>
        <taxon>Entelegynae</taxon>
        <taxon>Araneoidea</taxon>
        <taxon>Araneidae</taxon>
        <taxon>Araneus</taxon>
    </lineage>
</organism>
<name>A0A4Y2CCU3_ARAVE</name>
<protein>
    <submittedName>
        <fullName evidence="4">Jerky-like</fullName>
    </submittedName>
</protein>
<dbReference type="Gene3D" id="1.10.10.60">
    <property type="entry name" value="Homeodomain-like"/>
    <property type="match status" value="1"/>
</dbReference>
<dbReference type="PANTHER" id="PTHR19303:SF16">
    <property type="entry name" value="JERKY PROTEIN HOMOLOG-LIKE"/>
    <property type="match status" value="1"/>
</dbReference>
<dbReference type="GO" id="GO:0003677">
    <property type="term" value="F:DNA binding"/>
    <property type="evidence" value="ECO:0007669"/>
    <property type="project" value="UniProtKB-KW"/>
</dbReference>
<proteinExistence type="predicted"/>
<dbReference type="InterPro" id="IPR050863">
    <property type="entry name" value="CenT-Element_Derived"/>
</dbReference>
<dbReference type="PROSITE" id="PS51253">
    <property type="entry name" value="HTH_CENPB"/>
    <property type="match status" value="1"/>
</dbReference>
<dbReference type="GO" id="GO:0005634">
    <property type="term" value="C:nucleus"/>
    <property type="evidence" value="ECO:0007669"/>
    <property type="project" value="TreeGrafter"/>
</dbReference>
<feature type="compositionally biased region" description="Basic and acidic residues" evidence="2">
    <location>
        <begin position="274"/>
        <end position="284"/>
    </location>
</feature>
<dbReference type="Proteomes" id="UP000499080">
    <property type="component" value="Unassembled WGS sequence"/>
</dbReference>
<dbReference type="Pfam" id="PF03184">
    <property type="entry name" value="DDE_1"/>
    <property type="match status" value="1"/>
</dbReference>
<accession>A0A4Y2CCU3</accession>
<gene>
    <name evidence="4" type="primary">JRKL_30</name>
    <name evidence="4" type="ORF">AVEN_271938_1</name>
</gene>
<comment type="caution">
    <text evidence="4">The sequence shown here is derived from an EMBL/GenBank/DDBJ whole genome shotgun (WGS) entry which is preliminary data.</text>
</comment>
<evidence type="ECO:0000313" key="5">
    <source>
        <dbReference type="Proteomes" id="UP000499080"/>
    </source>
</evidence>
<reference evidence="4 5" key="1">
    <citation type="journal article" date="2019" name="Sci. Rep.">
        <title>Orb-weaving spider Araneus ventricosus genome elucidates the spidroin gene catalogue.</title>
        <authorList>
            <person name="Kono N."/>
            <person name="Nakamura H."/>
            <person name="Ohtoshi R."/>
            <person name="Moran D.A.P."/>
            <person name="Shinohara A."/>
            <person name="Yoshida Y."/>
            <person name="Fujiwara M."/>
            <person name="Mori M."/>
            <person name="Tomita M."/>
            <person name="Arakawa K."/>
        </authorList>
    </citation>
    <scope>NUCLEOTIDE SEQUENCE [LARGE SCALE GENOMIC DNA]</scope>
</reference>
<dbReference type="PANTHER" id="PTHR19303">
    <property type="entry name" value="TRANSPOSON"/>
    <property type="match status" value="1"/>
</dbReference>
<dbReference type="InterPro" id="IPR006600">
    <property type="entry name" value="HTH_CenpB_DNA-bd_dom"/>
</dbReference>
<keyword evidence="1" id="KW-0238">DNA-binding</keyword>
<feature type="region of interest" description="Disordered" evidence="2">
    <location>
        <begin position="251"/>
        <end position="318"/>
    </location>
</feature>
<dbReference type="EMBL" id="BGPR01000172">
    <property type="protein sequence ID" value="GBM01686.1"/>
    <property type="molecule type" value="Genomic_DNA"/>
</dbReference>
<dbReference type="OrthoDB" id="5918257at2759"/>
<evidence type="ECO:0000259" key="3">
    <source>
        <dbReference type="PROSITE" id="PS51253"/>
    </source>
</evidence>
<evidence type="ECO:0000256" key="2">
    <source>
        <dbReference type="SAM" id="MobiDB-lite"/>
    </source>
</evidence>
<evidence type="ECO:0000256" key="1">
    <source>
        <dbReference type="ARBA" id="ARBA00023125"/>
    </source>
</evidence>
<keyword evidence="5" id="KW-1185">Reference proteome</keyword>
<feature type="region of interest" description="Disordered" evidence="2">
    <location>
        <begin position="182"/>
        <end position="206"/>
    </location>
</feature>
<sequence length="318" mass="36189">MTQQKVLNFNSKLGGSKEFRDSSGWLEKFKNRHGIRQLSIAGEKLSSDSEAGNSFIAELQELIVKEKLTADQICNCDETVLYRRALRRKSLAVENEAVALGRKKMKDRVSILGYANASGSHRVKLTLVGKSKKPRCFKKINKTTLPVHYMHQESAWVNSSLFRNGFMIASFHKISTDERWRNHRPKVRKPNSDDDNSESDEDEVIETSKISNSDAFECFAKGLLWLEQQTDSDSTELMLLKQLRDRADERRQSCLRQSELPYKSISGHGKGNGRKAEIPEEAQRRGRRTRGGAQAQTSTPAEDKERLREASFGGIQRR</sequence>
<feature type="compositionally biased region" description="Acidic residues" evidence="2">
    <location>
        <begin position="193"/>
        <end position="205"/>
    </location>
</feature>
<feature type="domain" description="HTH CENPB-type" evidence="3">
    <location>
        <begin position="1"/>
        <end position="39"/>
    </location>
</feature>